<dbReference type="InterPro" id="IPR041854">
    <property type="entry name" value="BFD-like_2Fe2S-bd_dom_sf"/>
</dbReference>
<dbReference type="Gene3D" id="1.10.10.1100">
    <property type="entry name" value="BFD-like [2Fe-2S]-binding domain"/>
    <property type="match status" value="1"/>
</dbReference>
<dbReference type="Pfam" id="PF01266">
    <property type="entry name" value="DAO"/>
    <property type="match status" value="1"/>
</dbReference>
<dbReference type="CDD" id="cd19946">
    <property type="entry name" value="GlpA-like_Fer2_BFD-like"/>
    <property type="match status" value="1"/>
</dbReference>
<evidence type="ECO:0000313" key="4">
    <source>
        <dbReference type="Proteomes" id="UP000199409"/>
    </source>
</evidence>
<dbReference type="PANTHER" id="PTHR42720:SF1">
    <property type="entry name" value="GLYCEROL 3-PHOSPHATE OXIDASE"/>
    <property type="match status" value="1"/>
</dbReference>
<evidence type="ECO:0000259" key="2">
    <source>
        <dbReference type="Pfam" id="PF04324"/>
    </source>
</evidence>
<proteinExistence type="predicted"/>
<dbReference type="EMBL" id="FNQN01000002">
    <property type="protein sequence ID" value="SDZ95947.1"/>
    <property type="molecule type" value="Genomic_DNA"/>
</dbReference>
<organism evidence="3 4">
    <name type="scientific">Desulfuromusa kysingii</name>
    <dbReference type="NCBI Taxonomy" id="37625"/>
    <lineage>
        <taxon>Bacteria</taxon>
        <taxon>Pseudomonadati</taxon>
        <taxon>Thermodesulfobacteriota</taxon>
        <taxon>Desulfuromonadia</taxon>
        <taxon>Desulfuromonadales</taxon>
        <taxon>Geopsychrobacteraceae</taxon>
        <taxon>Desulfuromusa</taxon>
    </lineage>
</organism>
<dbReference type="AlphaFoldDB" id="A0A1H3X976"/>
<dbReference type="InterPro" id="IPR036188">
    <property type="entry name" value="FAD/NAD-bd_sf"/>
</dbReference>
<keyword evidence="4" id="KW-1185">Reference proteome</keyword>
<dbReference type="InterPro" id="IPR052745">
    <property type="entry name" value="G3P_Oxidase/Oxidoreductase"/>
</dbReference>
<sequence length="481" mass="52603">MYDVIIIGGGVVGCALARELSRYNLHLALLEKEVEVGFGTSKTNSGIIHAGHHSSAGTLKGKFEWAGNQMWDDLAKDLKFGFRRIGELLIARQTEDLQYLQDLKKQGESRGVTGLELWDPKRLQKEEPNLSHTILQALHAPTAGVINPYEACFGLIECACQNGVELFCAHPVQSIKAVESGFLIHTQQQDFQSRIVLNVAGVYADRVAAMVGADNFKISPRKGEEYMLDRRLQGIVTHLIFPTPTATSKGVLIIPTVDGPIMVGPTAEDVDDREDFTTSFSGAAKVFASVQEYCPAISDRDTITEFAGLRAVADSNDFVIEGSSVRGFYNIAGIQSPGLTAAPAIATYVTEMLRADGIALTEKERWKADIDGPPRFSQMTPTERKAAILEDPAYGRIVCRCESVTEAEVLYAIQHGARTLDGVKFRVRAGMGRCQGGFCTTRIMDLLVQHLDVPLTTISKRGQGSEVCIPRRDQILAEDEV</sequence>
<dbReference type="SUPFAM" id="SSF51905">
    <property type="entry name" value="FAD/NAD(P)-binding domain"/>
    <property type="match status" value="1"/>
</dbReference>
<feature type="domain" description="FAD dependent oxidoreductase" evidence="1">
    <location>
        <begin position="3"/>
        <end position="352"/>
    </location>
</feature>
<reference evidence="3 4" key="1">
    <citation type="submission" date="2016-10" db="EMBL/GenBank/DDBJ databases">
        <authorList>
            <person name="de Groot N.N."/>
        </authorList>
    </citation>
    <scope>NUCLEOTIDE SEQUENCE [LARGE SCALE GENOMIC DNA]</scope>
    <source>
        <strain evidence="3 4">DSM 7343</strain>
    </source>
</reference>
<dbReference type="Proteomes" id="UP000199409">
    <property type="component" value="Unassembled WGS sequence"/>
</dbReference>
<feature type="domain" description="BFD-like [2Fe-2S]-binding" evidence="2">
    <location>
        <begin position="397"/>
        <end position="447"/>
    </location>
</feature>
<dbReference type="PANTHER" id="PTHR42720">
    <property type="entry name" value="GLYCEROL-3-PHOSPHATE DEHYDROGENASE"/>
    <property type="match status" value="1"/>
</dbReference>
<dbReference type="RefSeq" id="WP_092345106.1">
    <property type="nucleotide sequence ID" value="NZ_FNQN01000002.1"/>
</dbReference>
<dbReference type="Gene3D" id="3.30.9.10">
    <property type="entry name" value="D-Amino Acid Oxidase, subunit A, domain 2"/>
    <property type="match status" value="1"/>
</dbReference>
<protein>
    <submittedName>
        <fullName evidence="3">Glycerol-3-phosphate dehydrogenase</fullName>
    </submittedName>
</protein>
<evidence type="ECO:0000259" key="1">
    <source>
        <dbReference type="Pfam" id="PF01266"/>
    </source>
</evidence>
<dbReference type="InterPro" id="IPR007419">
    <property type="entry name" value="BFD-like_2Fe2S-bd_dom"/>
</dbReference>
<dbReference type="SUPFAM" id="SSF54373">
    <property type="entry name" value="FAD-linked reductases, C-terminal domain"/>
    <property type="match status" value="1"/>
</dbReference>
<dbReference type="STRING" id="37625.SAMN05660420_00878"/>
<dbReference type="OrthoDB" id="9766796at2"/>
<name>A0A1H3X976_9BACT</name>
<dbReference type="Gene3D" id="3.50.50.60">
    <property type="entry name" value="FAD/NAD(P)-binding domain"/>
    <property type="match status" value="1"/>
</dbReference>
<evidence type="ECO:0000313" key="3">
    <source>
        <dbReference type="EMBL" id="SDZ95947.1"/>
    </source>
</evidence>
<accession>A0A1H3X976</accession>
<dbReference type="InterPro" id="IPR006076">
    <property type="entry name" value="FAD-dep_OxRdtase"/>
</dbReference>
<gene>
    <name evidence="3" type="ORF">SAMN05660420_00878</name>
</gene>
<dbReference type="Pfam" id="PF04324">
    <property type="entry name" value="Fer2_BFD"/>
    <property type="match status" value="1"/>
</dbReference>